<reference evidence="2" key="1">
    <citation type="submission" date="2019-08" db="EMBL/GenBank/DDBJ databases">
        <authorList>
            <person name="Kucharzyk K."/>
            <person name="Murdoch R.W."/>
            <person name="Higgins S."/>
            <person name="Loffler F."/>
        </authorList>
    </citation>
    <scope>NUCLEOTIDE SEQUENCE</scope>
</reference>
<keyword evidence="1" id="KW-0472">Membrane</keyword>
<protein>
    <submittedName>
        <fullName evidence="2">Uncharacterized protein</fullName>
    </submittedName>
</protein>
<dbReference type="AlphaFoldDB" id="A0A644Y9J5"/>
<feature type="transmembrane region" description="Helical" evidence="1">
    <location>
        <begin position="86"/>
        <end position="114"/>
    </location>
</feature>
<feature type="transmembrane region" description="Helical" evidence="1">
    <location>
        <begin position="59"/>
        <end position="79"/>
    </location>
</feature>
<evidence type="ECO:0000256" key="1">
    <source>
        <dbReference type="SAM" id="Phobius"/>
    </source>
</evidence>
<dbReference type="EMBL" id="VSSQ01003882">
    <property type="protein sequence ID" value="MPM22774.1"/>
    <property type="molecule type" value="Genomic_DNA"/>
</dbReference>
<organism evidence="2">
    <name type="scientific">bioreactor metagenome</name>
    <dbReference type="NCBI Taxonomy" id="1076179"/>
    <lineage>
        <taxon>unclassified sequences</taxon>
        <taxon>metagenomes</taxon>
        <taxon>ecological metagenomes</taxon>
    </lineage>
</organism>
<comment type="caution">
    <text evidence="2">The sequence shown here is derived from an EMBL/GenBank/DDBJ whole genome shotgun (WGS) entry which is preliminary data.</text>
</comment>
<accession>A0A644Y9J5</accession>
<feature type="transmembrane region" description="Helical" evidence="1">
    <location>
        <begin position="36"/>
        <end position="53"/>
    </location>
</feature>
<keyword evidence="1" id="KW-0812">Transmembrane</keyword>
<feature type="transmembrane region" description="Helical" evidence="1">
    <location>
        <begin position="6"/>
        <end position="29"/>
    </location>
</feature>
<proteinExistence type="predicted"/>
<keyword evidence="1" id="KW-1133">Transmembrane helix</keyword>
<feature type="transmembrane region" description="Helical" evidence="1">
    <location>
        <begin position="134"/>
        <end position="155"/>
    </location>
</feature>
<gene>
    <name evidence="2" type="ORF">SDC9_69232</name>
</gene>
<evidence type="ECO:0000313" key="2">
    <source>
        <dbReference type="EMBL" id="MPM22774.1"/>
    </source>
</evidence>
<name>A0A644Y9J5_9ZZZZ</name>
<sequence>MGGISVKMITLLIIGLPQSVLAVLAVQFFTKTKIDIKKFLLISLICAVSTYLFRLLPIAIGVNTVLTLFVIIVSFQFIYRNQLSKVINVIISAVVSFILIVISEVCNMLLLTLIYGGYDEASKLLNSKNGLTQALSGIPADIFFAIFIFVGYYILNKIEARKMKDGETGKETGE</sequence>